<gene>
    <name evidence="12" type="primary">PTH</name>
</gene>
<reference evidence="12 13" key="2">
    <citation type="journal article" date="2018" name="Annu Rev Anim Biosci">
        <title>Bat Biology, Genomes, and the Bat1K Project: To Generate Chromosome-Level Genomes for All Living Bat Species.</title>
        <authorList>
            <person name="Teeling E.C."/>
            <person name="Vernes S.C."/>
            <person name="Davalos L.M."/>
            <person name="Ray D.A."/>
            <person name="Gilbert M.T.P."/>
            <person name="Myers E."/>
        </authorList>
    </citation>
    <scope>NUCLEOTIDE SEQUENCE</scope>
</reference>
<feature type="compositionally biased region" description="Basic and acidic residues" evidence="11">
    <location>
        <begin position="83"/>
        <end position="100"/>
    </location>
</feature>
<evidence type="ECO:0000256" key="6">
    <source>
        <dbReference type="ARBA" id="ARBA00022685"/>
    </source>
</evidence>
<dbReference type="GO" id="GO:0006366">
    <property type="term" value="P:transcription by RNA polymerase II"/>
    <property type="evidence" value="ECO:0007669"/>
    <property type="project" value="Ensembl"/>
</dbReference>
<evidence type="ECO:0000256" key="10">
    <source>
        <dbReference type="PIRNR" id="PIRNR001832"/>
    </source>
</evidence>
<evidence type="ECO:0000256" key="11">
    <source>
        <dbReference type="SAM" id="MobiDB-lite"/>
    </source>
</evidence>
<evidence type="ECO:0000256" key="4">
    <source>
        <dbReference type="ARBA" id="ARBA00022135"/>
    </source>
</evidence>
<dbReference type="AlphaFoldDB" id="A0A671GBS5"/>
<evidence type="ECO:0000256" key="7">
    <source>
        <dbReference type="ARBA" id="ARBA00022702"/>
    </source>
</evidence>
<accession>A0A671GBS5</accession>
<dbReference type="GO" id="GO:0030501">
    <property type="term" value="P:positive regulation of bone mineralization"/>
    <property type="evidence" value="ECO:0007669"/>
    <property type="project" value="Ensembl"/>
</dbReference>
<reference evidence="12" key="4">
    <citation type="submission" date="2025-08" db="UniProtKB">
        <authorList>
            <consortium name="Ensembl"/>
        </authorList>
    </citation>
    <scope>IDENTIFICATION</scope>
</reference>
<organism evidence="12 13">
    <name type="scientific">Rhinolophus ferrumequinum</name>
    <name type="common">Greater horseshoe bat</name>
    <dbReference type="NCBI Taxonomy" id="59479"/>
    <lineage>
        <taxon>Eukaryota</taxon>
        <taxon>Metazoa</taxon>
        <taxon>Chordata</taxon>
        <taxon>Craniata</taxon>
        <taxon>Vertebrata</taxon>
        <taxon>Euteleostomi</taxon>
        <taxon>Mammalia</taxon>
        <taxon>Eutheria</taxon>
        <taxon>Laurasiatheria</taxon>
        <taxon>Chiroptera</taxon>
        <taxon>Yinpterochiroptera</taxon>
        <taxon>Rhinolophoidea</taxon>
        <taxon>Rhinolophidae</taxon>
        <taxon>Rhinolophinae</taxon>
        <taxon>Rhinolophus</taxon>
    </lineage>
</organism>
<dbReference type="GO" id="GO:0060732">
    <property type="term" value="P:positive regulation of inositol phosphate biosynthetic process"/>
    <property type="evidence" value="ECO:0007669"/>
    <property type="project" value="Ensembl"/>
</dbReference>
<dbReference type="GO" id="GO:0007189">
    <property type="term" value="P:adenylate cyclase-activating G protein-coupled receptor signaling pathway"/>
    <property type="evidence" value="ECO:0007669"/>
    <property type="project" value="Ensembl"/>
</dbReference>
<dbReference type="InParanoid" id="A0A671GBS5"/>
<dbReference type="InterPro" id="IPR003625">
    <property type="entry name" value="PTH"/>
</dbReference>
<dbReference type="Ensembl" id="ENSRFET00010035486.1">
    <property type="protein sequence ID" value="ENSRFEP00010032763.1"/>
    <property type="gene ID" value="ENSRFEG00010021570.1"/>
</dbReference>
<dbReference type="GO" id="GO:0005179">
    <property type="term" value="F:hormone activity"/>
    <property type="evidence" value="ECO:0007669"/>
    <property type="project" value="UniProtKB-KW"/>
</dbReference>
<dbReference type="GO" id="GO:0051428">
    <property type="term" value="F:peptide hormone receptor binding"/>
    <property type="evidence" value="ECO:0007669"/>
    <property type="project" value="Ensembl"/>
</dbReference>
<feature type="compositionally biased region" description="Polar residues" evidence="11">
    <location>
        <begin position="70"/>
        <end position="82"/>
    </location>
</feature>
<keyword evidence="6" id="KW-0165">Cleavage on pair of basic residues</keyword>
<dbReference type="GO" id="GO:0031857">
    <property type="term" value="F:type 1 parathyroid hormone receptor binding"/>
    <property type="evidence" value="ECO:0007669"/>
    <property type="project" value="Ensembl"/>
</dbReference>
<dbReference type="GO" id="GO:0005615">
    <property type="term" value="C:extracellular space"/>
    <property type="evidence" value="ECO:0007669"/>
    <property type="project" value="Ensembl"/>
</dbReference>
<dbReference type="OMA" id="MKLQDVH"/>
<dbReference type="GO" id="GO:0071864">
    <property type="term" value="P:positive regulation of cell proliferation in bone marrow"/>
    <property type="evidence" value="ECO:0007669"/>
    <property type="project" value="Ensembl"/>
</dbReference>
<keyword evidence="5 10" id="KW-0964">Secreted</keyword>
<evidence type="ECO:0000256" key="5">
    <source>
        <dbReference type="ARBA" id="ARBA00022525"/>
    </source>
</evidence>
<evidence type="ECO:0000256" key="1">
    <source>
        <dbReference type="ARBA" id="ARBA00004613"/>
    </source>
</evidence>
<keyword evidence="7 10" id="KW-0372">Hormone</keyword>
<reference evidence="12" key="5">
    <citation type="submission" date="2025-09" db="UniProtKB">
        <authorList>
            <consortium name="Ensembl"/>
        </authorList>
    </citation>
    <scope>IDENTIFICATION</scope>
</reference>
<comment type="subcellular location">
    <subcellularLocation>
        <location evidence="1 10">Secreted</location>
    </subcellularLocation>
</comment>
<dbReference type="GO" id="GO:0048873">
    <property type="term" value="P:homeostasis of number of cells within a tissue"/>
    <property type="evidence" value="ECO:0007669"/>
    <property type="project" value="Ensembl"/>
</dbReference>
<keyword evidence="8 10" id="KW-0732">Signal</keyword>
<dbReference type="PANTHER" id="PTHR10541">
    <property type="entry name" value="PARATHYROID HORMONE"/>
    <property type="match status" value="1"/>
</dbReference>
<reference evidence="12 13" key="1">
    <citation type="journal article" date="2015" name="Annu Rev Anim Biosci">
        <title>The Genome 10K Project: a way forward.</title>
        <authorList>
            <person name="Koepfli K.P."/>
            <person name="Paten B."/>
            <person name="O'Brien S.J."/>
            <person name="Koepfli K.P."/>
            <person name="Paten B."/>
            <person name="Antunes A."/>
            <person name="Belov K."/>
            <person name="Bustamante C."/>
            <person name="Castoe T.A."/>
            <person name="Clawson H."/>
            <person name="Crawford A.J."/>
            <person name="Diekhans M."/>
            <person name="Distel D."/>
            <person name="Durbin R."/>
            <person name="Earl D."/>
            <person name="Fujita M.K."/>
            <person name="Gamble T."/>
            <person name="Georges A."/>
            <person name="Gemmell N."/>
            <person name="Gilbert M.T."/>
            <person name="Graves J.M."/>
            <person name="Green R.E."/>
            <person name="Hickey G."/>
            <person name="Jarvis E.D."/>
            <person name="Johnson W."/>
            <person name="Komissarov A."/>
            <person name="Korf I."/>
            <person name="Kuhn R."/>
            <person name="Larkin D.M."/>
            <person name="Lewin H."/>
            <person name="Lopez J.V."/>
            <person name="Ma J."/>
            <person name="Marques-Bonet T."/>
            <person name="Miller W."/>
            <person name="Murphy R."/>
            <person name="Pevzner P."/>
            <person name="Shapiro B."/>
            <person name="Steiner C."/>
            <person name="Tamazian G."/>
            <person name="Venkatesh B."/>
            <person name="Wang J."/>
            <person name="Wayne R."/>
            <person name="Wiley E."/>
            <person name="Yang H."/>
            <person name="Zhang G."/>
            <person name="Haussler D."/>
            <person name="Ryder O."/>
            <person name="O'Brien S.J."/>
        </authorList>
    </citation>
    <scope>NUCLEOTIDE SEQUENCE</scope>
</reference>
<comment type="similarity">
    <text evidence="2 10">Belongs to the parathyroid hormone family.</text>
</comment>
<feature type="signal peptide" evidence="10">
    <location>
        <begin position="1"/>
        <end position="25"/>
    </location>
</feature>
<dbReference type="PANTHER" id="PTHR10541:SF2">
    <property type="entry name" value="PARATHYROID HORMONE"/>
    <property type="match status" value="1"/>
</dbReference>
<dbReference type="GO" id="GO:0071866">
    <property type="term" value="P:negative regulation of apoptotic process in bone marrow cell"/>
    <property type="evidence" value="ECO:0007669"/>
    <property type="project" value="Ensembl"/>
</dbReference>
<comment type="subunit">
    <text evidence="3">Interacts with PTH1R (via N-terminal extracellular domain).</text>
</comment>
<dbReference type="GO" id="GO:0010960">
    <property type="term" value="P:magnesium ion homeostasis"/>
    <property type="evidence" value="ECO:0007669"/>
    <property type="project" value="Ensembl"/>
</dbReference>
<dbReference type="GO" id="GO:0045944">
    <property type="term" value="P:positive regulation of transcription by RNA polymerase II"/>
    <property type="evidence" value="ECO:0007669"/>
    <property type="project" value="Ensembl"/>
</dbReference>
<comment type="function">
    <text evidence="9 10">Parathyroid hormone elevates calcium level by dissolving the salts in bone and preventing their renal excretion. Acts by binding to its receptor, PTH1R, activating G protein-coupled receptor signaling. Stimulates [1-14C]-2-deoxy-D-glucose (2DG) transport and glycogen synthesis in osteoblastic cells.</text>
</comment>
<dbReference type="PIRSF" id="PIRSF001832">
    <property type="entry name" value="PTH"/>
    <property type="match status" value="1"/>
</dbReference>
<evidence type="ECO:0000313" key="13">
    <source>
        <dbReference type="Proteomes" id="UP000472240"/>
    </source>
</evidence>
<feature type="region of interest" description="Disordered" evidence="11">
    <location>
        <begin position="70"/>
        <end position="100"/>
    </location>
</feature>
<proteinExistence type="inferred from homology"/>
<evidence type="ECO:0000313" key="12">
    <source>
        <dbReference type="Ensembl" id="ENSRFEP00010032763.1"/>
    </source>
</evidence>
<evidence type="ECO:0000256" key="2">
    <source>
        <dbReference type="ARBA" id="ARBA00006307"/>
    </source>
</evidence>
<dbReference type="GO" id="GO:0055062">
    <property type="term" value="P:phosphate ion homeostasis"/>
    <property type="evidence" value="ECO:0007669"/>
    <property type="project" value="Ensembl"/>
</dbReference>
<dbReference type="GO" id="GO:0006874">
    <property type="term" value="P:intracellular calcium ion homeostasis"/>
    <property type="evidence" value="ECO:0007669"/>
    <property type="project" value="Ensembl"/>
</dbReference>
<evidence type="ECO:0000256" key="9">
    <source>
        <dbReference type="ARBA" id="ARBA00093407"/>
    </source>
</evidence>
<keyword evidence="13" id="KW-1185">Reference proteome</keyword>
<evidence type="ECO:0000256" key="8">
    <source>
        <dbReference type="ARBA" id="ARBA00022729"/>
    </source>
</evidence>
<dbReference type="FunCoup" id="A0A671GBS5">
    <property type="interactions" value="10"/>
</dbReference>
<dbReference type="GO" id="GO:0009967">
    <property type="term" value="P:positive regulation of signal transduction"/>
    <property type="evidence" value="ECO:0007669"/>
    <property type="project" value="Ensembl"/>
</dbReference>
<dbReference type="GO" id="GO:0007267">
    <property type="term" value="P:cell-cell signaling"/>
    <property type="evidence" value="ECO:0007669"/>
    <property type="project" value="TreeGrafter"/>
</dbReference>
<dbReference type="InterPro" id="IPR001415">
    <property type="entry name" value="PTH/PTH-rel"/>
</dbReference>
<feature type="chain" id="PRO_5025721040" description="Parathyroid hormone" evidence="10">
    <location>
        <begin position="26"/>
        <end position="114"/>
    </location>
</feature>
<evidence type="ECO:0000256" key="3">
    <source>
        <dbReference type="ARBA" id="ARBA00011605"/>
    </source>
</evidence>
<dbReference type="GO" id="GO:0045725">
    <property type="term" value="P:positive regulation of glycogen biosynthetic process"/>
    <property type="evidence" value="ECO:0007669"/>
    <property type="project" value="Ensembl"/>
</dbReference>
<reference evidence="13" key="3">
    <citation type="submission" date="2018-12" db="EMBL/GenBank/DDBJ databases">
        <title>G10K-VGP greater horseshoe bat female genome, primary haplotype.</title>
        <authorList>
            <person name="Teeling E."/>
            <person name="Myers G."/>
            <person name="Vernes S."/>
            <person name="Pippel M."/>
            <person name="Winkler S."/>
            <person name="Fedrigo O."/>
            <person name="Rhie A."/>
            <person name="Koren S."/>
            <person name="Phillippy A."/>
            <person name="Lewin H."/>
            <person name="Damas J."/>
            <person name="Howe K."/>
            <person name="Mountcastle J."/>
            <person name="Jarvis E.D."/>
        </authorList>
    </citation>
    <scope>NUCLEOTIDE SEQUENCE [LARGE SCALE GENOMIC DNA]</scope>
</reference>
<name>A0A671GBS5_RHIFE</name>
<dbReference type="GO" id="GO:0010629">
    <property type="term" value="P:negative regulation of gene expression"/>
    <property type="evidence" value="ECO:0007669"/>
    <property type="project" value="Ensembl"/>
</dbReference>
<sequence length="114" mass="13027">MMSAKDMVKVTIVMLAICLFAKSDGKSIKKRSVSEIQLMSNLRQHLHSKERLEWLWKKLKDVNKFVNLGNSTAHRQGGSQRSQKQEDNVPIERHQKSLGEVDKADVDVLIRAKS</sequence>
<dbReference type="GO" id="GO:0046326">
    <property type="term" value="P:positive regulation of D-glucose import"/>
    <property type="evidence" value="ECO:0007669"/>
    <property type="project" value="UniProtKB-UniRule"/>
</dbReference>
<dbReference type="Proteomes" id="UP000472240">
    <property type="component" value="Chromosome 11"/>
</dbReference>
<dbReference type="GeneTree" id="ENSGT00390000018603"/>
<dbReference type="GO" id="GO:0090290">
    <property type="term" value="P:positive regulation of osteoclast proliferation"/>
    <property type="evidence" value="ECO:0007669"/>
    <property type="project" value="Ensembl"/>
</dbReference>
<protein>
    <recommendedName>
        <fullName evidence="4 10">Parathyroid hormone</fullName>
        <shortName evidence="10">PTH</shortName>
    </recommendedName>
</protein>
<dbReference type="GO" id="GO:0030282">
    <property type="term" value="P:bone mineralization"/>
    <property type="evidence" value="ECO:0007669"/>
    <property type="project" value="Ensembl"/>
</dbReference>
<dbReference type="SMART" id="SM00087">
    <property type="entry name" value="PTH"/>
    <property type="match status" value="1"/>
</dbReference>